<dbReference type="InterPro" id="IPR012677">
    <property type="entry name" value="Nucleotide-bd_a/b_plait_sf"/>
</dbReference>
<evidence type="ECO:0000256" key="3">
    <source>
        <dbReference type="ARBA" id="ARBA00022481"/>
    </source>
</evidence>
<evidence type="ECO:0000256" key="6">
    <source>
        <dbReference type="ARBA" id="ARBA00022884"/>
    </source>
</evidence>
<dbReference type="CDD" id="cd12325">
    <property type="entry name" value="RRM1_hnRNPA_hnRNPD_like"/>
    <property type="match status" value="1"/>
</dbReference>
<keyword evidence="4" id="KW-0963">Cytoplasm</keyword>
<dbReference type="AlphaFoldDB" id="A0A2L2Y0N3"/>
<dbReference type="GO" id="GO:0006417">
    <property type="term" value="P:regulation of translation"/>
    <property type="evidence" value="ECO:0007669"/>
    <property type="project" value="TreeGrafter"/>
</dbReference>
<evidence type="ECO:0000256" key="9">
    <source>
        <dbReference type="SAM" id="MobiDB-lite"/>
    </source>
</evidence>
<keyword evidence="5" id="KW-0677">Repeat</keyword>
<evidence type="ECO:0000259" key="10">
    <source>
        <dbReference type="PROSITE" id="PS50102"/>
    </source>
</evidence>
<dbReference type="InterPro" id="IPR035979">
    <property type="entry name" value="RBD_domain_sf"/>
</dbReference>
<dbReference type="FunFam" id="3.30.70.330:FF:000030">
    <property type="entry name" value="Heterogeneous nuclear ribonucleoprotein d0 isoform"/>
    <property type="match status" value="1"/>
</dbReference>
<feature type="domain" description="RRM" evidence="10">
    <location>
        <begin position="143"/>
        <end position="220"/>
    </location>
</feature>
<feature type="region of interest" description="Disordered" evidence="9">
    <location>
        <begin position="245"/>
        <end position="272"/>
    </location>
</feature>
<protein>
    <submittedName>
        <fullName evidence="11">Heterogeneous nuclear ribonucleoprotein D-like protein</fullName>
    </submittedName>
</protein>
<name>A0A2L2Y0N3_PARTP</name>
<feature type="domain" description="RRM" evidence="10">
    <location>
        <begin position="61"/>
        <end position="143"/>
    </location>
</feature>
<dbReference type="SMART" id="SM00360">
    <property type="entry name" value="RRM"/>
    <property type="match status" value="2"/>
</dbReference>
<evidence type="ECO:0000256" key="4">
    <source>
        <dbReference type="ARBA" id="ARBA00022490"/>
    </source>
</evidence>
<comment type="subcellular location">
    <subcellularLocation>
        <location evidence="2">Cytoplasm</location>
    </subcellularLocation>
    <subcellularLocation>
        <location evidence="1">Nucleus</location>
    </subcellularLocation>
</comment>
<evidence type="ECO:0000256" key="2">
    <source>
        <dbReference type="ARBA" id="ARBA00004496"/>
    </source>
</evidence>
<keyword evidence="6 8" id="KW-0694">RNA-binding</keyword>
<feature type="compositionally biased region" description="Polar residues" evidence="9">
    <location>
        <begin position="1"/>
        <end position="28"/>
    </location>
</feature>
<dbReference type="PANTHER" id="PTHR48032:SF18">
    <property type="entry name" value="RRM DOMAIN-CONTAINING PROTEIN"/>
    <property type="match status" value="1"/>
</dbReference>
<evidence type="ECO:0000313" key="11">
    <source>
        <dbReference type="EMBL" id="LAA00830.1"/>
    </source>
</evidence>
<feature type="compositionally biased region" description="Low complexity" evidence="9">
    <location>
        <begin position="45"/>
        <end position="55"/>
    </location>
</feature>
<evidence type="ECO:0000256" key="5">
    <source>
        <dbReference type="ARBA" id="ARBA00022737"/>
    </source>
</evidence>
<dbReference type="PANTHER" id="PTHR48032">
    <property type="entry name" value="RNA-BINDING PROTEIN MUSASHI HOMOLOG RBP6"/>
    <property type="match status" value="1"/>
</dbReference>
<organism evidence="11">
    <name type="scientific">Parasteatoda tepidariorum</name>
    <name type="common">Common house spider</name>
    <name type="synonym">Achaearanea tepidariorum</name>
    <dbReference type="NCBI Taxonomy" id="114398"/>
    <lineage>
        <taxon>Eukaryota</taxon>
        <taxon>Metazoa</taxon>
        <taxon>Ecdysozoa</taxon>
        <taxon>Arthropoda</taxon>
        <taxon>Chelicerata</taxon>
        <taxon>Arachnida</taxon>
        <taxon>Araneae</taxon>
        <taxon>Araneomorphae</taxon>
        <taxon>Entelegynae</taxon>
        <taxon>Araneoidea</taxon>
        <taxon>Theridiidae</taxon>
        <taxon>Parasteatoda</taxon>
    </lineage>
</organism>
<feature type="region of interest" description="Disordered" evidence="9">
    <location>
        <begin position="1"/>
        <end position="59"/>
    </location>
</feature>
<dbReference type="InterPro" id="IPR000504">
    <property type="entry name" value="RRM_dom"/>
</dbReference>
<dbReference type="SUPFAM" id="SSF54928">
    <property type="entry name" value="RNA-binding domain, RBD"/>
    <property type="match status" value="2"/>
</dbReference>
<dbReference type="GO" id="GO:0005634">
    <property type="term" value="C:nucleus"/>
    <property type="evidence" value="ECO:0007669"/>
    <property type="project" value="UniProtKB-SubCell"/>
</dbReference>
<accession>A0A2L2Y0N3</accession>
<dbReference type="PROSITE" id="PS50102">
    <property type="entry name" value="RRM"/>
    <property type="match status" value="2"/>
</dbReference>
<dbReference type="Pfam" id="PF00076">
    <property type="entry name" value="RRM_1"/>
    <property type="match status" value="2"/>
</dbReference>
<dbReference type="OrthoDB" id="1875751at2759"/>
<dbReference type="GO" id="GO:0003729">
    <property type="term" value="F:mRNA binding"/>
    <property type="evidence" value="ECO:0007669"/>
    <property type="project" value="TreeGrafter"/>
</dbReference>
<dbReference type="EMBL" id="IAAA01001008">
    <property type="protein sequence ID" value="LAA00830.1"/>
    <property type="molecule type" value="mRNA"/>
</dbReference>
<dbReference type="GO" id="GO:0005737">
    <property type="term" value="C:cytoplasm"/>
    <property type="evidence" value="ECO:0007669"/>
    <property type="project" value="UniProtKB-SubCell"/>
</dbReference>
<sequence length="387" mass="41458">MASDSQQYTDGNFADDQQYSEYSEQNYTEAMEEGGDTSAQMQEMNGTNGTNTSKSSSDDDRKLFVGGISWDTDQKDLKEYFCKFGDVTDVTIKTDPATGKSRGFAFITFALDETVDNVLKNVPHNIKGKQIDPKRAKARPGIKKIFVGGLDIDYPESDIRAYFEKYGKVENIELPFDKVKNQRRQFCFVTFETEDACEQSCKQSKQKIGNKECDVKKATNKPDPRLGGGRGGPGAAWGAGFAGGRGAARGRGARGRGGPIPPAPQGWNAPGAYGSGGYGQQSGGYGYNQGYGGGYGNYGGGYDYGYGSGYGGGYGNYDYSGYYNQQGSGGYGTTGGYGMGNRLTKTVKNGKTIRNCGQQPSTYGKTPRRGAAVGGAAAANAYHPYSR</sequence>
<keyword evidence="11" id="KW-0687">Ribonucleoprotein</keyword>
<keyword evidence="3" id="KW-0488">Methylation</keyword>
<dbReference type="Gene3D" id="3.30.70.330">
    <property type="match status" value="2"/>
</dbReference>
<evidence type="ECO:0000256" key="7">
    <source>
        <dbReference type="ARBA" id="ARBA00023242"/>
    </source>
</evidence>
<dbReference type="GO" id="GO:1990904">
    <property type="term" value="C:ribonucleoprotein complex"/>
    <property type="evidence" value="ECO:0007669"/>
    <property type="project" value="UniProtKB-KW"/>
</dbReference>
<evidence type="ECO:0000256" key="1">
    <source>
        <dbReference type="ARBA" id="ARBA00004123"/>
    </source>
</evidence>
<proteinExistence type="evidence at transcript level"/>
<reference evidence="11" key="1">
    <citation type="journal article" date="2016" name="Mol. Ecol. Resour.">
        <title>Evaluation of the impact of RNA preservation methods of spiders for de novo transcriptome assembly.</title>
        <authorList>
            <person name="Kono N."/>
            <person name="Nakamura H."/>
            <person name="Ito Y."/>
            <person name="Tomita M."/>
            <person name="Arakawa K."/>
        </authorList>
    </citation>
    <scope>NUCLEOTIDE SEQUENCE</scope>
    <source>
        <tissue evidence="11">Whole body</tissue>
    </source>
</reference>
<keyword evidence="7" id="KW-0539">Nucleus</keyword>
<evidence type="ECO:0000256" key="8">
    <source>
        <dbReference type="PROSITE-ProRule" id="PRU00176"/>
    </source>
</evidence>